<comment type="caution">
    <text evidence="6">The sequence shown here is derived from an EMBL/GenBank/DDBJ whole genome shotgun (WGS) entry which is preliminary data.</text>
</comment>
<protein>
    <recommendedName>
        <fullName evidence="4">Cys-tRNA(Pro)/Cys-tRNA(Cys) deacylase</fullName>
        <ecNumber evidence="4">4.2.-.-</ecNumber>
    </recommendedName>
</protein>
<comment type="similarity">
    <text evidence="1 4">Belongs to the prolyl-tRNA editing family. YbaK/EbsC subfamily.</text>
</comment>
<feature type="domain" description="YbaK/aminoacyl-tRNA synthetase-associated" evidence="5">
    <location>
        <begin position="35"/>
        <end position="146"/>
    </location>
</feature>
<dbReference type="NCBIfam" id="TIGR00011">
    <property type="entry name" value="YbaK_EbsC"/>
    <property type="match status" value="1"/>
</dbReference>
<evidence type="ECO:0000256" key="2">
    <source>
        <dbReference type="ARBA" id="ARBA00022917"/>
    </source>
</evidence>
<dbReference type="InterPro" id="IPR007214">
    <property type="entry name" value="YbaK/aa-tRNA-synth-assoc-dom"/>
</dbReference>
<dbReference type="PANTHER" id="PTHR30411">
    <property type="entry name" value="CYTOPLASMIC PROTEIN"/>
    <property type="match status" value="1"/>
</dbReference>
<dbReference type="Pfam" id="PF04073">
    <property type="entry name" value="tRNA_edit"/>
    <property type="match status" value="1"/>
</dbReference>
<dbReference type="Gene3D" id="3.90.960.10">
    <property type="entry name" value="YbaK/aminoacyl-tRNA synthetase-associated domain"/>
    <property type="match status" value="1"/>
</dbReference>
<dbReference type="EMBL" id="JBHUGF010000009">
    <property type="protein sequence ID" value="MFD1989121.1"/>
    <property type="molecule type" value="Genomic_DNA"/>
</dbReference>
<evidence type="ECO:0000259" key="5">
    <source>
        <dbReference type="Pfam" id="PF04073"/>
    </source>
</evidence>
<dbReference type="PIRSF" id="PIRSF006181">
    <property type="entry name" value="EbsC_YbaK"/>
    <property type="match status" value="1"/>
</dbReference>
<gene>
    <name evidence="6" type="primary">ybaK</name>
    <name evidence="6" type="ORF">ACFSGI_03965</name>
</gene>
<evidence type="ECO:0000256" key="4">
    <source>
        <dbReference type="PIRNR" id="PIRNR006181"/>
    </source>
</evidence>
<organism evidence="6 7">
    <name type="scientific">Paenibacillus nicotianae</name>
    <dbReference type="NCBI Taxonomy" id="1526551"/>
    <lineage>
        <taxon>Bacteria</taxon>
        <taxon>Bacillati</taxon>
        <taxon>Bacillota</taxon>
        <taxon>Bacilli</taxon>
        <taxon>Bacillales</taxon>
        <taxon>Paenibacillaceae</taxon>
        <taxon>Paenibacillus</taxon>
    </lineage>
</organism>
<dbReference type="InterPro" id="IPR004369">
    <property type="entry name" value="Prolyl-tRNA_editing_YbaK/EbsC"/>
</dbReference>
<proteinExistence type="inferred from homology"/>
<evidence type="ECO:0000256" key="1">
    <source>
        <dbReference type="ARBA" id="ARBA00009798"/>
    </source>
</evidence>
<accession>A0ABW4UPX3</accession>
<reference evidence="7" key="1">
    <citation type="journal article" date="2019" name="Int. J. Syst. Evol. Microbiol.">
        <title>The Global Catalogue of Microorganisms (GCM) 10K type strain sequencing project: providing services to taxonomists for standard genome sequencing and annotation.</title>
        <authorList>
            <consortium name="The Broad Institute Genomics Platform"/>
            <consortium name="The Broad Institute Genome Sequencing Center for Infectious Disease"/>
            <person name="Wu L."/>
            <person name="Ma J."/>
        </authorList>
    </citation>
    <scope>NUCLEOTIDE SEQUENCE [LARGE SCALE GENOMIC DNA]</scope>
    <source>
        <strain evidence="7">CGMCC 1.15067</strain>
    </source>
</reference>
<dbReference type="SUPFAM" id="SSF55826">
    <property type="entry name" value="YbaK/ProRS associated domain"/>
    <property type="match status" value="1"/>
</dbReference>
<name>A0ABW4UPX3_9BACL</name>
<keyword evidence="7" id="KW-1185">Reference proteome</keyword>
<evidence type="ECO:0000313" key="6">
    <source>
        <dbReference type="EMBL" id="MFD1989121.1"/>
    </source>
</evidence>
<evidence type="ECO:0000256" key="3">
    <source>
        <dbReference type="ARBA" id="ARBA00023239"/>
    </source>
</evidence>
<dbReference type="PANTHER" id="PTHR30411:SF0">
    <property type="entry name" value="CYS-TRNA(PRO)_CYS-TRNA(CYS) DEACYLASE YBAK"/>
    <property type="match status" value="1"/>
</dbReference>
<dbReference type="InterPro" id="IPR036754">
    <property type="entry name" value="YbaK/aa-tRNA-synt-asso_dom_sf"/>
</dbReference>
<dbReference type="RefSeq" id="WP_204826826.1">
    <property type="nucleotide sequence ID" value="NZ_JBHUGF010000009.1"/>
</dbReference>
<dbReference type="CDD" id="cd00002">
    <property type="entry name" value="YbaK_deacylase"/>
    <property type="match status" value="1"/>
</dbReference>
<sequence length="169" mass="18693">MNTSKTNAMRILDKANISYEIIEYDNKDGKIHGNAVAAKINKPPEMVFKTLVIQSKDNLFIFVIPVGAELDLKKAAKAAGEKKLDMLPVNELQKWTGYIRGGCSPIGMKKLYPTFIDEEAMILETMIVSAGKIGMQVELAPQDLIEVTRAIHTPLVHDVIIGENRANTI</sequence>
<dbReference type="Proteomes" id="UP001597403">
    <property type="component" value="Unassembled WGS sequence"/>
</dbReference>
<keyword evidence="3 4" id="KW-0456">Lyase</keyword>
<keyword evidence="2 4" id="KW-0648">Protein biosynthesis</keyword>
<dbReference type="EC" id="4.2.-.-" evidence="4"/>
<evidence type="ECO:0000313" key="7">
    <source>
        <dbReference type="Proteomes" id="UP001597403"/>
    </source>
</evidence>